<dbReference type="SUPFAM" id="SSF49265">
    <property type="entry name" value="Fibronectin type III"/>
    <property type="match status" value="1"/>
</dbReference>
<feature type="chain" id="PRO_5011731567" evidence="1">
    <location>
        <begin position="19"/>
        <end position="1301"/>
    </location>
</feature>
<sequence>MRKIYFFLFVFVTSYNFAQPPVTSGSNWSVSNLTPNNALNFPTEITYGPDGFLWITERVGKKMVRVNKTTGAIFTMIDLSAQVYQAGGQDGLLGFAIHPELYTNIATTTNNYVFIAYTYNSGGRKLRISRFTFNNATKTLGSELTLLQGMPASNDHNSGRLIFGPDLKLYYSIGDQGNNQFANACSPILAQNLPTSTTDYANYPGKILRINTDGTIPTDNPTLAGVKSHVYTYGHRNPQGLVFAQDGTLFSSEHGAKVDDELNKIIPAKNYGWPQIAGYYDNMAYTYCNWSTASPCNAGSFSDDVCAAGVTPLTEYNSYPNGPSANFMPPIGTYNSTVSVVPTGGFLGWPTVAPASIDIYELNKIPNWGRSLLIPTLKKGTIYRAKLAPDGNSVVGDTYEIFHSSNDRYRDVALDPDGVTFYAITDNSGSTSGPSGSTAVTIVNPGVIVKIQYTGPTVTSPPIANCQNVNAVLDVNGSVAILPSQVNNNSTDDGTIVSYTLDKNTFNCSHVGSPQTVYLTVVDNQGGESCCSATVTVNNNPAFITPTGLSVPTVTNTTATLQWNNPTLATVEIRYRPIGTLNWTHVTSLSNTIVITDLLPGTNYETQIRRVCLENVSLYSLLVNFTTASNSYCAVSGISTAGHNYISNVLLNTINNASGNNSYSDFTGISTSLSAGTSYNITFTKPSIGNGARTCGFSVWIDYNRDGDFADSGERVAFTSSLIAASATTCVLNFTVPNTITIGATRMRVECMQTGTPTVFCGAIHASNPSEAEDYTINLVLPCGNLSTTWNGTTWSNGLPSSNKEVNFTGDYSSNGIVEACSVNVSGTANVVFRTNHTLEVTNAVVVAPGASLTFENNASLLQINSSANTGNIKIKRNSTPQIRQDYTAWSSPVINQQLLAFSPNTLPTRFYEYLSTGMTTATAYQSIVPTNNFVQGKGYMIRVDNNWSSIIPTVYNGEFNGVPFNGNVSQTLGIGYNLLGNPYPSPLNARVFLSNNSNINTLYYWTHTAAAVGGLYLVNNYAAFTVLGGVASAAGGAIPLDYIQVGQGFFVNTATGGTANFNNSQRTFGSASPQFFKTNTAEEKHRIWLNLNDENNNYNQILLGYIDGATNAIDASDGLILDASQSLLYNLINNLKYVIQGRELPFIDTDVVPLGLKINQSGTYSISFENADGIFTSQNIYLKDNYTATIHDLKQSPYSFTSQSGDFSDRFQVVYKNDLLSINDESDILVYSNSNETVIKSSHENIKEILVFDVLGRKLYDFQNINLNTFQINKLTTQTQTLLIRVVLSSGKVLTKKHVQ</sequence>
<dbReference type="InterPro" id="IPR036116">
    <property type="entry name" value="FN3_sf"/>
</dbReference>
<dbReference type="InterPro" id="IPR012938">
    <property type="entry name" value="Glc/Sorbosone_DH"/>
</dbReference>
<gene>
    <name evidence="3" type="ORF">SAMN05660918_1567</name>
</gene>
<evidence type="ECO:0000256" key="1">
    <source>
        <dbReference type="SAM" id="SignalP"/>
    </source>
</evidence>
<evidence type="ECO:0000259" key="2">
    <source>
        <dbReference type="PROSITE" id="PS50853"/>
    </source>
</evidence>
<dbReference type="Proteomes" id="UP000199702">
    <property type="component" value="Unassembled WGS sequence"/>
</dbReference>
<organism evidence="3 4">
    <name type="scientific">Flavobacterium terrigena</name>
    <dbReference type="NCBI Taxonomy" id="402734"/>
    <lineage>
        <taxon>Bacteria</taxon>
        <taxon>Pseudomonadati</taxon>
        <taxon>Bacteroidota</taxon>
        <taxon>Flavobacteriia</taxon>
        <taxon>Flavobacteriales</taxon>
        <taxon>Flavobacteriaceae</taxon>
        <taxon>Flavobacterium</taxon>
    </lineage>
</organism>
<dbReference type="RefSeq" id="WP_091310981.1">
    <property type="nucleotide sequence ID" value="NZ_CBCSJU010000008.1"/>
</dbReference>
<dbReference type="PANTHER" id="PTHR19328">
    <property type="entry name" value="HEDGEHOG-INTERACTING PROTEIN"/>
    <property type="match status" value="1"/>
</dbReference>
<evidence type="ECO:0000313" key="3">
    <source>
        <dbReference type="EMBL" id="SEI77211.1"/>
    </source>
</evidence>
<dbReference type="OrthoDB" id="9770043at2"/>
<dbReference type="NCBIfam" id="NF033708">
    <property type="entry name" value="T9SS_Cterm_ChiA"/>
    <property type="match status" value="1"/>
</dbReference>
<dbReference type="InterPro" id="IPR045474">
    <property type="entry name" value="GEVED"/>
</dbReference>
<dbReference type="InterPro" id="IPR013783">
    <property type="entry name" value="Ig-like_fold"/>
</dbReference>
<protein>
    <submittedName>
        <fullName evidence="3">Dehydrogenase, PQQ-dependent, s-GDH family</fullName>
    </submittedName>
</protein>
<dbReference type="SUPFAM" id="SSF50952">
    <property type="entry name" value="Soluble quinoprotein glucose dehydrogenase"/>
    <property type="match status" value="1"/>
</dbReference>
<reference evidence="4" key="1">
    <citation type="submission" date="2016-10" db="EMBL/GenBank/DDBJ databases">
        <authorList>
            <person name="Varghese N."/>
            <person name="Submissions S."/>
        </authorList>
    </citation>
    <scope>NUCLEOTIDE SEQUENCE [LARGE SCALE GENOMIC DNA]</scope>
    <source>
        <strain evidence="4">DSM 17934</strain>
    </source>
</reference>
<dbReference type="InterPro" id="IPR011041">
    <property type="entry name" value="Quinoprot_gluc/sorb_DH_b-prop"/>
</dbReference>
<evidence type="ECO:0000313" key="4">
    <source>
        <dbReference type="Proteomes" id="UP000199702"/>
    </source>
</evidence>
<dbReference type="Pfam" id="PF00041">
    <property type="entry name" value="fn3"/>
    <property type="match status" value="1"/>
</dbReference>
<dbReference type="PANTHER" id="PTHR19328:SF13">
    <property type="entry name" value="HIPL1 PROTEIN"/>
    <property type="match status" value="1"/>
</dbReference>
<dbReference type="PROSITE" id="PS50853">
    <property type="entry name" value="FN3"/>
    <property type="match status" value="1"/>
</dbReference>
<dbReference type="STRING" id="402734.SAMN05660918_1567"/>
<dbReference type="CDD" id="cd00063">
    <property type="entry name" value="FN3"/>
    <property type="match status" value="1"/>
</dbReference>
<dbReference type="InterPro" id="IPR011042">
    <property type="entry name" value="6-blade_b-propeller_TolB-like"/>
</dbReference>
<proteinExistence type="predicted"/>
<dbReference type="EMBL" id="FNYA01000003">
    <property type="protein sequence ID" value="SEI77211.1"/>
    <property type="molecule type" value="Genomic_DNA"/>
</dbReference>
<keyword evidence="4" id="KW-1185">Reference proteome</keyword>
<dbReference type="Gene3D" id="2.60.40.10">
    <property type="entry name" value="Immunoglobulins"/>
    <property type="match status" value="1"/>
</dbReference>
<dbReference type="SMART" id="SM00060">
    <property type="entry name" value="FN3"/>
    <property type="match status" value="1"/>
</dbReference>
<dbReference type="Gene3D" id="2.120.10.30">
    <property type="entry name" value="TolB, C-terminal domain"/>
    <property type="match status" value="1"/>
</dbReference>
<dbReference type="Pfam" id="PF07995">
    <property type="entry name" value="GSDH"/>
    <property type="match status" value="2"/>
</dbReference>
<feature type="domain" description="Fibronectin type-III" evidence="2">
    <location>
        <begin position="545"/>
        <end position="630"/>
    </location>
</feature>
<dbReference type="InterPro" id="IPR003961">
    <property type="entry name" value="FN3_dom"/>
</dbReference>
<name>A0A1H6TB36_9FLAO</name>
<dbReference type="Pfam" id="PF20009">
    <property type="entry name" value="GEVED"/>
    <property type="match status" value="1"/>
</dbReference>
<keyword evidence="1" id="KW-0732">Signal</keyword>
<accession>A0A1H6TB36</accession>
<feature type="signal peptide" evidence="1">
    <location>
        <begin position="1"/>
        <end position="18"/>
    </location>
</feature>